<evidence type="ECO:0000313" key="1">
    <source>
        <dbReference type="EMBL" id="SVE03278.1"/>
    </source>
</evidence>
<sequence length="108" mass="12584">VWNLNPSEFFRYRGDLLNIEKLESFGPHMFRQSRDADLSGIGDPVEHRFGHKRSPDMDSVEPSHEFPVEIRFHRVGESHLVQFDIYFLDLMGDPGLVSLCTRVNDPRQ</sequence>
<dbReference type="AlphaFoldDB" id="A0A383A897"/>
<dbReference type="EMBL" id="UINC01189541">
    <property type="protein sequence ID" value="SVE03278.1"/>
    <property type="molecule type" value="Genomic_DNA"/>
</dbReference>
<proteinExistence type="predicted"/>
<organism evidence="1">
    <name type="scientific">marine metagenome</name>
    <dbReference type="NCBI Taxonomy" id="408172"/>
    <lineage>
        <taxon>unclassified sequences</taxon>
        <taxon>metagenomes</taxon>
        <taxon>ecological metagenomes</taxon>
    </lineage>
</organism>
<feature type="non-terminal residue" evidence="1">
    <location>
        <position position="108"/>
    </location>
</feature>
<reference evidence="1" key="1">
    <citation type="submission" date="2018-05" db="EMBL/GenBank/DDBJ databases">
        <authorList>
            <person name="Lanie J.A."/>
            <person name="Ng W.-L."/>
            <person name="Kazmierczak K.M."/>
            <person name="Andrzejewski T.M."/>
            <person name="Davidsen T.M."/>
            <person name="Wayne K.J."/>
            <person name="Tettelin H."/>
            <person name="Glass J.I."/>
            <person name="Rusch D."/>
            <person name="Podicherti R."/>
            <person name="Tsui H.-C.T."/>
            <person name="Winkler M.E."/>
        </authorList>
    </citation>
    <scope>NUCLEOTIDE SEQUENCE</scope>
</reference>
<accession>A0A383A897</accession>
<feature type="non-terminal residue" evidence="1">
    <location>
        <position position="1"/>
    </location>
</feature>
<protein>
    <submittedName>
        <fullName evidence="1">Uncharacterized protein</fullName>
    </submittedName>
</protein>
<gene>
    <name evidence="1" type="ORF">METZ01_LOCUS456132</name>
</gene>
<name>A0A383A897_9ZZZZ</name>